<accession>A0A0J6FCH1</accession>
<reference evidence="1 2" key="1">
    <citation type="submission" date="2007-06" db="EMBL/GenBank/DDBJ databases">
        <title>The Genome Sequence of Coccidioides posadasii RMSCC_3488.</title>
        <authorList>
            <consortium name="Coccidioides Genome Resources Consortium"/>
            <consortium name="The Broad Institute Genome Sequencing Platform"/>
            <person name="Henn M.R."/>
            <person name="Sykes S."/>
            <person name="Young S."/>
            <person name="Jaffe D."/>
            <person name="Berlin A."/>
            <person name="Alvarez P."/>
            <person name="Butler J."/>
            <person name="Gnerre S."/>
            <person name="Grabherr M."/>
            <person name="Mauceli E."/>
            <person name="Brockman W."/>
            <person name="Kodira C."/>
            <person name="Alvarado L."/>
            <person name="Zeng Q."/>
            <person name="Crawford M."/>
            <person name="Antoine C."/>
            <person name="Devon K."/>
            <person name="Galgiani J."/>
            <person name="Orsborn K."/>
            <person name="Lewis M.L."/>
            <person name="Nusbaum C."/>
            <person name="Galagan J."/>
            <person name="Birren B."/>
        </authorList>
    </citation>
    <scope>NUCLEOTIDE SEQUENCE [LARGE SCALE GENOMIC DNA]</scope>
    <source>
        <strain evidence="1 2">RMSCC 3488</strain>
    </source>
</reference>
<evidence type="ECO:0000313" key="1">
    <source>
        <dbReference type="EMBL" id="KMM70706.1"/>
    </source>
</evidence>
<dbReference type="EMBL" id="DS268112">
    <property type="protein sequence ID" value="KMM70706.1"/>
    <property type="molecule type" value="Genomic_DNA"/>
</dbReference>
<name>A0A0J6FCH1_COCPO</name>
<sequence>MAYIAPGVIRGAWPLASGRRPDHYRVLSGNPNKLPTFGYRGYGLSDGSLSEEGLLCNAIAIAEWIMHVAGTPPFLGTAVGVSFERPYAFETQPVHLAGMLLVATFSDAAMLTATYCTDGLIPVSHCTTLSHLEVIPQPPVNVWKCRARIAEFVRACGGGLSRYHIT</sequence>
<protein>
    <submittedName>
        <fullName evidence="1">Uncharacterized protein</fullName>
    </submittedName>
</protein>
<evidence type="ECO:0000313" key="2">
    <source>
        <dbReference type="Proteomes" id="UP000054567"/>
    </source>
</evidence>
<dbReference type="Proteomes" id="UP000054567">
    <property type="component" value="Unassembled WGS sequence"/>
</dbReference>
<proteinExistence type="predicted"/>
<dbReference type="VEuPathDB" id="FungiDB:CPAG_07017"/>
<reference evidence="2" key="2">
    <citation type="journal article" date="2009" name="Genome Res.">
        <title>Comparative genomic analyses of the human fungal pathogens Coccidioides and their relatives.</title>
        <authorList>
            <person name="Sharpton T.J."/>
            <person name="Stajich J.E."/>
            <person name="Rounsley S.D."/>
            <person name="Gardner M.J."/>
            <person name="Wortman J.R."/>
            <person name="Jordar V.S."/>
            <person name="Maiti R."/>
            <person name="Kodira C.D."/>
            <person name="Neafsey D.E."/>
            <person name="Zeng Q."/>
            <person name="Hung C.-Y."/>
            <person name="McMahan C."/>
            <person name="Muszewska A."/>
            <person name="Grynberg M."/>
            <person name="Mandel M.A."/>
            <person name="Kellner E.M."/>
            <person name="Barker B.M."/>
            <person name="Galgiani J.N."/>
            <person name="Orbach M.J."/>
            <person name="Kirkland T.N."/>
            <person name="Cole G.T."/>
            <person name="Henn M.R."/>
            <person name="Birren B.W."/>
            <person name="Taylor J.W."/>
        </authorList>
    </citation>
    <scope>NUCLEOTIDE SEQUENCE [LARGE SCALE GENOMIC DNA]</scope>
    <source>
        <strain evidence="2">RMSCC 3488</strain>
    </source>
</reference>
<organism evidence="1 2">
    <name type="scientific">Coccidioides posadasii RMSCC 3488</name>
    <dbReference type="NCBI Taxonomy" id="454284"/>
    <lineage>
        <taxon>Eukaryota</taxon>
        <taxon>Fungi</taxon>
        <taxon>Dikarya</taxon>
        <taxon>Ascomycota</taxon>
        <taxon>Pezizomycotina</taxon>
        <taxon>Eurotiomycetes</taxon>
        <taxon>Eurotiomycetidae</taxon>
        <taxon>Onygenales</taxon>
        <taxon>Onygenaceae</taxon>
        <taxon>Coccidioides</taxon>
    </lineage>
</organism>
<reference evidence="2" key="3">
    <citation type="journal article" date="2010" name="Genome Res.">
        <title>Population genomic sequencing of Coccidioides fungi reveals recent hybridization and transposon control.</title>
        <authorList>
            <person name="Neafsey D.E."/>
            <person name="Barker B.M."/>
            <person name="Sharpton T.J."/>
            <person name="Stajich J.E."/>
            <person name="Park D.J."/>
            <person name="Whiston E."/>
            <person name="Hung C.-Y."/>
            <person name="McMahan C."/>
            <person name="White J."/>
            <person name="Sykes S."/>
            <person name="Heiman D."/>
            <person name="Young S."/>
            <person name="Zeng Q."/>
            <person name="Abouelleil A."/>
            <person name="Aftuck L."/>
            <person name="Bessette D."/>
            <person name="Brown A."/>
            <person name="FitzGerald M."/>
            <person name="Lui A."/>
            <person name="Macdonald J.P."/>
            <person name="Priest M."/>
            <person name="Orbach M.J."/>
            <person name="Galgiani J.N."/>
            <person name="Kirkland T.N."/>
            <person name="Cole G.T."/>
            <person name="Birren B.W."/>
            <person name="Henn M.R."/>
            <person name="Taylor J.W."/>
            <person name="Rounsley S.D."/>
        </authorList>
    </citation>
    <scope>NUCLEOTIDE SEQUENCE [LARGE SCALE GENOMIC DNA]</scope>
    <source>
        <strain evidence="2">RMSCC 3488</strain>
    </source>
</reference>
<dbReference type="AlphaFoldDB" id="A0A0J6FCH1"/>
<gene>
    <name evidence="1" type="ORF">CPAG_07017</name>
</gene>